<dbReference type="Pfam" id="PF03171">
    <property type="entry name" value="2OG-FeII_Oxy"/>
    <property type="match status" value="1"/>
</dbReference>
<reference evidence="6" key="1">
    <citation type="journal article" date="2021" name="Nat. Commun.">
        <title>Genomic analyses provide insights into spinach domestication and the genetic basis of agronomic traits.</title>
        <authorList>
            <person name="Cai X."/>
            <person name="Sun X."/>
            <person name="Xu C."/>
            <person name="Sun H."/>
            <person name="Wang X."/>
            <person name="Ge C."/>
            <person name="Zhang Z."/>
            <person name="Wang Q."/>
            <person name="Fei Z."/>
            <person name="Jiao C."/>
            <person name="Wang Q."/>
        </authorList>
    </citation>
    <scope>NUCLEOTIDE SEQUENCE [LARGE SCALE GENOMIC DNA]</scope>
    <source>
        <strain evidence="6">cv. Varoflay</strain>
    </source>
</reference>
<keyword evidence="4" id="KW-0560">Oxidoreductase</keyword>
<evidence type="ECO:0000256" key="2">
    <source>
        <dbReference type="ARBA" id="ARBA00022723"/>
    </source>
</evidence>
<dbReference type="InterPro" id="IPR026992">
    <property type="entry name" value="DIOX_N"/>
</dbReference>
<dbReference type="GO" id="GO:0016491">
    <property type="term" value="F:oxidoreductase activity"/>
    <property type="evidence" value="ECO:0007669"/>
    <property type="project" value="UniProtKB-KW"/>
</dbReference>
<keyword evidence="2 4" id="KW-0479">Metal-binding</keyword>
<keyword evidence="6" id="KW-1185">Reference proteome</keyword>
<accession>A0A9R0IAV7</accession>
<reference evidence="7" key="2">
    <citation type="submission" date="2025-08" db="UniProtKB">
        <authorList>
            <consortium name="RefSeq"/>
        </authorList>
    </citation>
    <scope>IDENTIFICATION</scope>
    <source>
        <tissue evidence="7">Leaf</tissue>
    </source>
</reference>
<dbReference type="AlphaFoldDB" id="A0A9R0IAV7"/>
<dbReference type="Gene3D" id="2.60.120.330">
    <property type="entry name" value="B-lactam Antibiotic, Isopenicillin N Synthase, Chain"/>
    <property type="match status" value="1"/>
</dbReference>
<dbReference type="Pfam" id="PF14226">
    <property type="entry name" value="DIOX_N"/>
    <property type="match status" value="1"/>
</dbReference>
<dbReference type="InterPro" id="IPR050295">
    <property type="entry name" value="Plant_2OG-oxidoreductases"/>
</dbReference>
<evidence type="ECO:0000313" key="6">
    <source>
        <dbReference type="Proteomes" id="UP000813463"/>
    </source>
</evidence>
<protein>
    <submittedName>
        <fullName evidence="7">Jasmonate-induced oxygenase 4-like</fullName>
    </submittedName>
</protein>
<evidence type="ECO:0000256" key="4">
    <source>
        <dbReference type="RuleBase" id="RU003682"/>
    </source>
</evidence>
<dbReference type="Proteomes" id="UP000813463">
    <property type="component" value="Chromosome 1"/>
</dbReference>
<dbReference type="GO" id="GO:0046872">
    <property type="term" value="F:metal ion binding"/>
    <property type="evidence" value="ECO:0007669"/>
    <property type="project" value="UniProtKB-KW"/>
</dbReference>
<evidence type="ECO:0000313" key="7">
    <source>
        <dbReference type="RefSeq" id="XP_021845797.2"/>
    </source>
</evidence>
<dbReference type="KEGG" id="soe:110785618"/>
<dbReference type="InterPro" id="IPR005123">
    <property type="entry name" value="Oxoglu/Fe-dep_dioxygenase_dom"/>
</dbReference>
<evidence type="ECO:0000259" key="5">
    <source>
        <dbReference type="PROSITE" id="PS51471"/>
    </source>
</evidence>
<keyword evidence="3 4" id="KW-0408">Iron</keyword>
<dbReference type="SUPFAM" id="SSF51197">
    <property type="entry name" value="Clavaminate synthase-like"/>
    <property type="match status" value="1"/>
</dbReference>
<gene>
    <name evidence="7" type="primary">LOC110785618</name>
</gene>
<sequence length="342" mass="39088">MVVSSSVLPINPSDHFQELNKTITCKQIHENYMDSSIIDLILLSDSSSTQHEAELRKLQSVLTSWSSFQLINHGLSSSLLNQIRQVGKEFFALPLEVKQKQSSTLDSYEGYGGDRVKNDRLRLKVSPLDQRNLKIWPESLPNFRETLEDYNTEISRVLEMILNAIAKSLNIEENRFFKTCGGEEGINIYARFNYYPPCSSSSGQFLSLEPHSDGTILTILLQDKQVEGLQVEKDNQWFKVPIVPDALFINIGDQLEIMSNGILKSVVHKVVISDKENERTSIAIGCVPHPDKEIGPFDEFIDRERPQLYNKVTNYFGVLFHNKYRRGERGITSVKLNLERYT</sequence>
<comment type="similarity">
    <text evidence="1 4">Belongs to the iron/ascorbate-dependent oxidoreductase family.</text>
</comment>
<dbReference type="InterPro" id="IPR027443">
    <property type="entry name" value="IPNS-like_sf"/>
</dbReference>
<evidence type="ECO:0000256" key="3">
    <source>
        <dbReference type="ARBA" id="ARBA00023004"/>
    </source>
</evidence>
<dbReference type="InterPro" id="IPR044861">
    <property type="entry name" value="IPNS-like_FE2OG_OXY"/>
</dbReference>
<evidence type="ECO:0000256" key="1">
    <source>
        <dbReference type="ARBA" id="ARBA00008056"/>
    </source>
</evidence>
<dbReference type="PANTHER" id="PTHR47991">
    <property type="entry name" value="OXOGLUTARATE/IRON-DEPENDENT DIOXYGENASE"/>
    <property type="match status" value="1"/>
</dbReference>
<feature type="domain" description="Fe2OG dioxygenase" evidence="5">
    <location>
        <begin position="186"/>
        <end position="288"/>
    </location>
</feature>
<dbReference type="RefSeq" id="XP_021845797.2">
    <property type="nucleotide sequence ID" value="XM_021990105.2"/>
</dbReference>
<organism evidence="6 7">
    <name type="scientific">Spinacia oleracea</name>
    <name type="common">Spinach</name>
    <dbReference type="NCBI Taxonomy" id="3562"/>
    <lineage>
        <taxon>Eukaryota</taxon>
        <taxon>Viridiplantae</taxon>
        <taxon>Streptophyta</taxon>
        <taxon>Embryophyta</taxon>
        <taxon>Tracheophyta</taxon>
        <taxon>Spermatophyta</taxon>
        <taxon>Magnoliopsida</taxon>
        <taxon>eudicotyledons</taxon>
        <taxon>Gunneridae</taxon>
        <taxon>Pentapetalae</taxon>
        <taxon>Caryophyllales</taxon>
        <taxon>Chenopodiaceae</taxon>
        <taxon>Chenopodioideae</taxon>
        <taxon>Anserineae</taxon>
        <taxon>Spinacia</taxon>
    </lineage>
</organism>
<proteinExistence type="inferred from homology"/>
<dbReference type="PROSITE" id="PS51471">
    <property type="entry name" value="FE2OG_OXY"/>
    <property type="match status" value="1"/>
</dbReference>
<dbReference type="GeneID" id="110785618"/>
<name>A0A9R0IAV7_SPIOL</name>